<keyword evidence="2" id="KW-1185">Reference proteome</keyword>
<name>A0A1I4RBP3_9EURY</name>
<gene>
    <name evidence="1" type="ORF">SAMN04488696_1488</name>
</gene>
<accession>A0A1I4RBP3</accession>
<reference evidence="2" key="1">
    <citation type="submission" date="2016-10" db="EMBL/GenBank/DDBJ databases">
        <authorList>
            <person name="Varghese N."/>
            <person name="Submissions S."/>
        </authorList>
    </citation>
    <scope>NUCLEOTIDE SEQUENCE [LARGE SCALE GENOMIC DNA]</scope>
    <source>
        <strain evidence="2">Mob M</strain>
    </source>
</reference>
<dbReference type="Proteomes" id="UP000198535">
    <property type="component" value="Unassembled WGS sequence"/>
</dbReference>
<sequence length="53" mass="6188">MYDIQVILDKNSEHNIESAQISWYIVLGNACSWSNYETACIHYDTYKEVLDSL</sequence>
<dbReference type="AlphaFoldDB" id="A0A1I4RBP3"/>
<protein>
    <submittedName>
        <fullName evidence="1">Uncharacterized protein</fullName>
    </submittedName>
</protein>
<dbReference type="EMBL" id="FOUJ01000002">
    <property type="protein sequence ID" value="SFM49724.1"/>
    <property type="molecule type" value="Genomic_DNA"/>
</dbReference>
<organism evidence="1 2">
    <name type="scientific">Methanolobus profundi</name>
    <dbReference type="NCBI Taxonomy" id="487685"/>
    <lineage>
        <taxon>Archaea</taxon>
        <taxon>Methanobacteriati</taxon>
        <taxon>Methanobacteriota</taxon>
        <taxon>Stenosarchaea group</taxon>
        <taxon>Methanomicrobia</taxon>
        <taxon>Methanosarcinales</taxon>
        <taxon>Methanosarcinaceae</taxon>
        <taxon>Methanolobus</taxon>
    </lineage>
</organism>
<evidence type="ECO:0000313" key="2">
    <source>
        <dbReference type="Proteomes" id="UP000198535"/>
    </source>
</evidence>
<proteinExistence type="predicted"/>
<evidence type="ECO:0000313" key="1">
    <source>
        <dbReference type="EMBL" id="SFM49724.1"/>
    </source>
</evidence>
<dbReference type="STRING" id="487685.SAMN04488696_1488"/>